<keyword evidence="1" id="KW-0812">Transmembrane</keyword>
<gene>
    <name evidence="2" type="ORF">LU297_05810</name>
</gene>
<name>A0ABY6F215_9GAMM</name>
<proteinExistence type="predicted"/>
<keyword evidence="3" id="KW-1185">Reference proteome</keyword>
<evidence type="ECO:0000313" key="3">
    <source>
        <dbReference type="Proteomes" id="UP001063782"/>
    </source>
</evidence>
<evidence type="ECO:0008006" key="4">
    <source>
        <dbReference type="Google" id="ProtNLM"/>
    </source>
</evidence>
<protein>
    <recommendedName>
        <fullName evidence="4">DUF3278 domain-containing protein</fullName>
    </recommendedName>
</protein>
<accession>A0ABY6F215</accession>
<sequence>MTANKPILTIGRYQLVYRSSQDFDSLAKQEQDESINWTMLYLSANMGVFFALTHLIFGTLDGIGTPVWLMLGVEFVILFAAIFGLRAWLSSFKLIDTKNIAPTPSQHHQDWLQEVLLFILALLGGVQFYARHWTDLPASSGVMMALNLAILALAVPYYIRQIRAWLR</sequence>
<feature type="transmembrane region" description="Helical" evidence="1">
    <location>
        <begin position="66"/>
        <end position="89"/>
    </location>
</feature>
<feature type="transmembrane region" description="Helical" evidence="1">
    <location>
        <begin position="110"/>
        <end position="130"/>
    </location>
</feature>
<keyword evidence="1" id="KW-0472">Membrane</keyword>
<feature type="transmembrane region" description="Helical" evidence="1">
    <location>
        <begin position="136"/>
        <end position="159"/>
    </location>
</feature>
<keyword evidence="1" id="KW-1133">Transmembrane helix</keyword>
<reference evidence="2" key="1">
    <citation type="submission" date="2021-12" db="EMBL/GenBank/DDBJ databases">
        <title>taxonomy of Moraxella sp. ZY201224.</title>
        <authorList>
            <person name="Li F."/>
        </authorList>
    </citation>
    <scope>NUCLEOTIDE SEQUENCE</scope>
    <source>
        <strain evidence="2">ZY201224</strain>
    </source>
</reference>
<evidence type="ECO:0000256" key="1">
    <source>
        <dbReference type="SAM" id="Phobius"/>
    </source>
</evidence>
<dbReference type="RefSeq" id="WP_263075617.1">
    <property type="nucleotide sequence ID" value="NZ_CP089977.1"/>
</dbReference>
<dbReference type="Proteomes" id="UP001063782">
    <property type="component" value="Chromosome"/>
</dbReference>
<dbReference type="EMBL" id="CP089977">
    <property type="protein sequence ID" value="UXZ04135.1"/>
    <property type="molecule type" value="Genomic_DNA"/>
</dbReference>
<organism evidence="2 3">
    <name type="scientific">Moraxella nasicaprae</name>
    <dbReference type="NCBI Taxonomy" id="2904122"/>
    <lineage>
        <taxon>Bacteria</taxon>
        <taxon>Pseudomonadati</taxon>
        <taxon>Pseudomonadota</taxon>
        <taxon>Gammaproteobacteria</taxon>
        <taxon>Moraxellales</taxon>
        <taxon>Moraxellaceae</taxon>
        <taxon>Moraxella</taxon>
    </lineage>
</organism>
<feature type="transmembrane region" description="Helical" evidence="1">
    <location>
        <begin position="38"/>
        <end position="60"/>
    </location>
</feature>
<evidence type="ECO:0000313" key="2">
    <source>
        <dbReference type="EMBL" id="UXZ04135.1"/>
    </source>
</evidence>